<dbReference type="GO" id="GO:0005524">
    <property type="term" value="F:ATP binding"/>
    <property type="evidence" value="ECO:0007669"/>
    <property type="project" value="UniProtKB-KW"/>
</dbReference>
<dbReference type="InterPro" id="IPR003593">
    <property type="entry name" value="AAA+_ATPase"/>
</dbReference>
<dbReference type="Pfam" id="PF00004">
    <property type="entry name" value="AAA"/>
    <property type="match status" value="1"/>
</dbReference>
<dbReference type="Gene3D" id="1.10.8.60">
    <property type="match status" value="1"/>
</dbReference>
<dbReference type="CDD" id="cd21748">
    <property type="entry name" value="Kp60-NTD"/>
    <property type="match status" value="1"/>
</dbReference>
<dbReference type="Gene3D" id="3.40.50.300">
    <property type="entry name" value="P-loop containing nucleotide triphosphate hydrolases"/>
    <property type="match status" value="1"/>
</dbReference>
<keyword evidence="6 7" id="KW-0413">Isomerase</keyword>
<dbReference type="GeneID" id="20655573"/>
<feature type="domain" description="AAA+ ATPase" evidence="9">
    <location>
        <begin position="317"/>
        <end position="458"/>
    </location>
</feature>
<dbReference type="GO" id="GO:0016887">
    <property type="term" value="F:ATP hydrolysis activity"/>
    <property type="evidence" value="ECO:0007669"/>
    <property type="project" value="InterPro"/>
</dbReference>
<keyword evidence="3 7" id="KW-0547">Nucleotide-binding</keyword>
<dbReference type="SMR" id="G4Z0P9"/>
<evidence type="ECO:0000259" key="9">
    <source>
        <dbReference type="SMART" id="SM00382"/>
    </source>
</evidence>
<evidence type="ECO:0000256" key="7">
    <source>
        <dbReference type="HAMAP-Rule" id="MF_03023"/>
    </source>
</evidence>
<evidence type="ECO:0000256" key="6">
    <source>
        <dbReference type="ARBA" id="ARBA00023235"/>
    </source>
</evidence>
<organism evidence="10 11">
    <name type="scientific">Phytophthora sojae (strain P6497)</name>
    <name type="common">Soybean stem and root rot agent</name>
    <name type="synonym">Phytophthora megasperma f. sp. glycines</name>
    <dbReference type="NCBI Taxonomy" id="1094619"/>
    <lineage>
        <taxon>Eukaryota</taxon>
        <taxon>Sar</taxon>
        <taxon>Stramenopiles</taxon>
        <taxon>Oomycota</taxon>
        <taxon>Peronosporomycetes</taxon>
        <taxon>Peronosporales</taxon>
        <taxon>Peronosporaceae</taxon>
        <taxon>Phytophthora</taxon>
    </lineage>
</organism>
<dbReference type="InParanoid" id="G4Z0P9"/>
<evidence type="ECO:0000256" key="2">
    <source>
        <dbReference type="ARBA" id="ARBA00022701"/>
    </source>
</evidence>
<dbReference type="InterPro" id="IPR028596">
    <property type="entry name" value="KATNA1"/>
</dbReference>
<dbReference type="HAMAP" id="MF_03023">
    <property type="entry name" value="Katanin_p60_A1"/>
    <property type="match status" value="1"/>
</dbReference>
<dbReference type="InterPro" id="IPR041569">
    <property type="entry name" value="AAA_lid_3"/>
</dbReference>
<dbReference type="SUPFAM" id="SSF52540">
    <property type="entry name" value="P-loop containing nucleoside triphosphate hydrolases"/>
    <property type="match status" value="1"/>
</dbReference>
<dbReference type="SMART" id="SM00382">
    <property type="entry name" value="AAA"/>
    <property type="match status" value="1"/>
</dbReference>
<protein>
    <recommendedName>
        <fullName evidence="7">Katanin p60 ATPase-containing subunit A1</fullName>
        <shortName evidence="7">Katanin p60 subunit A1</shortName>
        <ecNumber evidence="7">5.6.1.1</ecNumber>
    </recommendedName>
    <alternativeName>
        <fullName evidence="7">p60 katanin</fullName>
    </alternativeName>
</protein>
<proteinExistence type="inferred from homology"/>
<feature type="binding site" evidence="7">
    <location>
        <begin position="325"/>
        <end position="332"/>
    </location>
    <ligand>
        <name>ATP</name>
        <dbReference type="ChEBI" id="CHEBI:30616"/>
    </ligand>
</feature>
<keyword evidence="1 7" id="KW-0963">Cytoplasm</keyword>
<dbReference type="STRING" id="1094619.G4Z0P9"/>
<evidence type="ECO:0000313" key="10">
    <source>
        <dbReference type="EMBL" id="EGZ26355.1"/>
    </source>
</evidence>
<evidence type="ECO:0000256" key="4">
    <source>
        <dbReference type="ARBA" id="ARBA00022840"/>
    </source>
</evidence>
<dbReference type="Proteomes" id="UP000002640">
    <property type="component" value="Unassembled WGS sequence"/>
</dbReference>
<dbReference type="GO" id="GO:0008568">
    <property type="term" value="F:microtubule severing ATPase activity"/>
    <property type="evidence" value="ECO:0007669"/>
    <property type="project" value="UniProtKB-EC"/>
</dbReference>
<comment type="catalytic activity">
    <reaction evidence="7">
        <text>n ATP + n H2O + a microtubule = n ADP + n phosphate + (n+1) alpha/beta tubulin heterodimers.</text>
        <dbReference type="EC" id="5.6.1.1"/>
    </reaction>
</comment>
<dbReference type="EC" id="5.6.1.1" evidence="7"/>
<dbReference type="PANTHER" id="PTHR23074:SF19">
    <property type="entry name" value="KATANIN P60 ATPASE-CONTAINING SUBUNIT A1"/>
    <property type="match status" value="1"/>
</dbReference>
<dbReference type="InterPro" id="IPR048611">
    <property type="entry name" value="KATNA1_MIT"/>
</dbReference>
<dbReference type="GO" id="GO:0008017">
    <property type="term" value="F:microtubule binding"/>
    <property type="evidence" value="ECO:0007669"/>
    <property type="project" value="UniProtKB-UniRule"/>
</dbReference>
<dbReference type="GO" id="GO:0005874">
    <property type="term" value="C:microtubule"/>
    <property type="evidence" value="ECO:0007669"/>
    <property type="project" value="UniProtKB-KW"/>
</dbReference>
<feature type="compositionally biased region" description="Basic residues" evidence="8">
    <location>
        <begin position="166"/>
        <end position="179"/>
    </location>
</feature>
<evidence type="ECO:0000256" key="3">
    <source>
        <dbReference type="ARBA" id="ARBA00022741"/>
    </source>
</evidence>
<comment type="similarity">
    <text evidence="7">Belongs to the AAA ATPase family. Katanin p60 subunit A1 subfamily.</text>
</comment>
<accession>G4Z0P9</accession>
<evidence type="ECO:0000313" key="11">
    <source>
        <dbReference type="Proteomes" id="UP000002640"/>
    </source>
</evidence>
<dbReference type="InterPro" id="IPR027417">
    <property type="entry name" value="P-loop_NTPase"/>
</dbReference>
<evidence type="ECO:0000256" key="1">
    <source>
        <dbReference type="ARBA" id="ARBA00022490"/>
    </source>
</evidence>
<dbReference type="KEGG" id="psoj:PHYSODRAFT_483060"/>
<comment type="function">
    <text evidence="7">Severs microtubules in an ATP-dependent manner. Microtubule severing may promote rapid reorganization of cellular microtubule arrays.</text>
</comment>
<dbReference type="RefSeq" id="XP_009521643.1">
    <property type="nucleotide sequence ID" value="XM_009523348.1"/>
</dbReference>
<name>G4Z0P9_PHYSP</name>
<dbReference type="PANTHER" id="PTHR23074">
    <property type="entry name" value="AAA DOMAIN-CONTAINING"/>
    <property type="match status" value="1"/>
</dbReference>
<dbReference type="OMA" id="TAKMMPV"/>
<dbReference type="AlphaFoldDB" id="G4Z0P9"/>
<dbReference type="Pfam" id="PF09336">
    <property type="entry name" value="Vps4_C"/>
    <property type="match status" value="1"/>
</dbReference>
<dbReference type="Pfam" id="PF17862">
    <property type="entry name" value="AAA_lid_3"/>
    <property type="match status" value="1"/>
</dbReference>
<keyword evidence="11" id="KW-1185">Reference proteome</keyword>
<dbReference type="GO" id="GO:0005737">
    <property type="term" value="C:cytoplasm"/>
    <property type="evidence" value="ECO:0007669"/>
    <property type="project" value="UniProtKB-UniRule"/>
</dbReference>
<dbReference type="GO" id="GO:0051013">
    <property type="term" value="P:microtubule severing"/>
    <property type="evidence" value="ECO:0007669"/>
    <property type="project" value="UniProtKB-UniRule"/>
</dbReference>
<gene>
    <name evidence="7" type="primary">KATNA1</name>
    <name evidence="10" type="ORF">PHYSODRAFT_483060</name>
</gene>
<keyword evidence="5 7" id="KW-0206">Cytoskeleton</keyword>
<dbReference type="InterPro" id="IPR015415">
    <property type="entry name" value="Spast_Vps4_C"/>
</dbReference>
<dbReference type="InterPro" id="IPR050304">
    <property type="entry name" value="MT-severing_AAA_ATPase"/>
</dbReference>
<sequence length="577" mass="64499">MAGMQLRDIREMGEAMTRARELCLEAQYDKGLALYQTTLQTLSQFIRRMTKMSERQPWLQMQIELENELNLITDYVELTQAFKAPPGTAMARVYPKAARQEPSPSPRWEICAPPDPRRPEPSVEDGRDPDVWAPPSPEKVPNRFRGGPARAAPSWANDNHHQNSNNHHHNNQRNNRMARKPSAGARAAAAPSGRRTPGEDQRRQPPPPPRRGGAKGPTGASPARQSKDGGLKAARKENERAREHGGSEKPKYSEKAREEGWVDLELIEMIERDIVDSGPAITFEQIAGLEHTKELLQESVMLPQIAPHLFKDGLLKPCNGVLMFGPPGTGKTLLAKAVANVCKSTFFNVSASTLASKYRGESERMVRILFDMARYYSPSIIFMDEIDAIAGARGGTQEHESSRRVKTELLVQINGVSSGDPADPGNRVMVLAATNLPWELDEAMRRRLTKRVYIPLPEAEGRLQLFKLNLEKVDVAADVNFDKLVAATEGYSGDDICGLCDTAKMMPVKRLYTPEVLKELHRKQQEGASDEELKAHEKNALEVTWIDFQTALENVSKSVGQDQLERFVKWEEEFGSK</sequence>
<dbReference type="Pfam" id="PF21126">
    <property type="entry name" value="KATNA1_MIT"/>
    <property type="match status" value="1"/>
</dbReference>
<comment type="subcellular location">
    <subcellularLocation>
        <location evidence="7">Cytoplasm</location>
        <location evidence="7">Cytoskeleton</location>
    </subcellularLocation>
</comment>
<dbReference type="InterPro" id="IPR003959">
    <property type="entry name" value="ATPase_AAA_core"/>
</dbReference>
<dbReference type="EMBL" id="JH159152">
    <property type="protein sequence ID" value="EGZ26355.1"/>
    <property type="molecule type" value="Genomic_DNA"/>
</dbReference>
<feature type="compositionally biased region" description="Low complexity" evidence="8">
    <location>
        <begin position="180"/>
        <end position="195"/>
    </location>
</feature>
<feature type="compositionally biased region" description="Basic and acidic residues" evidence="8">
    <location>
        <begin position="225"/>
        <end position="256"/>
    </location>
</feature>
<feature type="region of interest" description="Disordered" evidence="8">
    <location>
        <begin position="94"/>
        <end position="256"/>
    </location>
</feature>
<evidence type="ECO:0000256" key="5">
    <source>
        <dbReference type="ARBA" id="ARBA00023212"/>
    </source>
</evidence>
<feature type="compositionally biased region" description="Basic and acidic residues" evidence="8">
    <location>
        <begin position="115"/>
        <end position="130"/>
    </location>
</feature>
<reference evidence="10 11" key="1">
    <citation type="journal article" date="2006" name="Science">
        <title>Phytophthora genome sequences uncover evolutionary origins and mechanisms of pathogenesis.</title>
        <authorList>
            <person name="Tyler B.M."/>
            <person name="Tripathy S."/>
            <person name="Zhang X."/>
            <person name="Dehal P."/>
            <person name="Jiang R.H."/>
            <person name="Aerts A."/>
            <person name="Arredondo F.D."/>
            <person name="Baxter L."/>
            <person name="Bensasson D."/>
            <person name="Beynon J.L."/>
            <person name="Chapman J."/>
            <person name="Damasceno C.M."/>
            <person name="Dorrance A.E."/>
            <person name="Dou D."/>
            <person name="Dickerman A.W."/>
            <person name="Dubchak I.L."/>
            <person name="Garbelotto M."/>
            <person name="Gijzen M."/>
            <person name="Gordon S.G."/>
            <person name="Govers F."/>
            <person name="Grunwald N.J."/>
            <person name="Huang W."/>
            <person name="Ivors K.L."/>
            <person name="Jones R.W."/>
            <person name="Kamoun S."/>
            <person name="Krampis K."/>
            <person name="Lamour K.H."/>
            <person name="Lee M.K."/>
            <person name="McDonald W.H."/>
            <person name="Medina M."/>
            <person name="Meijer H.J."/>
            <person name="Nordberg E.K."/>
            <person name="Maclean D.J."/>
            <person name="Ospina-Giraldo M.D."/>
            <person name="Morris P.F."/>
            <person name="Phuntumart V."/>
            <person name="Putnam N.H."/>
            <person name="Rash S."/>
            <person name="Rose J.K."/>
            <person name="Sakihama Y."/>
            <person name="Salamov A.A."/>
            <person name="Savidor A."/>
            <person name="Scheuring C.F."/>
            <person name="Smith B.M."/>
            <person name="Sobral B.W."/>
            <person name="Terry A."/>
            <person name="Torto-Alalibo T.A."/>
            <person name="Win J."/>
            <person name="Xu Z."/>
            <person name="Zhang H."/>
            <person name="Grigoriev I.V."/>
            <person name="Rokhsar D.S."/>
            <person name="Boore J.L."/>
        </authorList>
    </citation>
    <scope>NUCLEOTIDE SEQUENCE [LARGE SCALE GENOMIC DNA]</scope>
    <source>
        <strain evidence="10 11">P6497</strain>
    </source>
</reference>
<keyword evidence="4 7" id="KW-0067">ATP-binding</keyword>
<evidence type="ECO:0000256" key="8">
    <source>
        <dbReference type="SAM" id="MobiDB-lite"/>
    </source>
</evidence>
<dbReference type="Gene3D" id="1.20.58.80">
    <property type="entry name" value="Phosphotransferase system, lactose/cellobiose-type IIA subunit"/>
    <property type="match status" value="1"/>
</dbReference>
<dbReference type="FunFam" id="3.40.50.300:FF:000159">
    <property type="entry name" value="Katanin p60 ATPase-containing subunit A1"/>
    <property type="match status" value="1"/>
</dbReference>
<keyword evidence="2 7" id="KW-0493">Microtubule</keyword>